<evidence type="ECO:0000313" key="2">
    <source>
        <dbReference type="EMBL" id="KAL3759806.1"/>
    </source>
</evidence>
<keyword evidence="3" id="KW-1185">Reference proteome</keyword>
<feature type="region of interest" description="Disordered" evidence="1">
    <location>
        <begin position="38"/>
        <end position="57"/>
    </location>
</feature>
<dbReference type="EMBL" id="JALLBG020000196">
    <property type="protein sequence ID" value="KAL3759806.1"/>
    <property type="molecule type" value="Genomic_DNA"/>
</dbReference>
<sequence length="74" mass="8707">MWSASLLQRHLNKLHTLLESHWHEGGLHLKQSFILNSPSSSERKRTPQVHYPDPNNLVPFKPMMCQDDASYRIR</sequence>
<gene>
    <name evidence="2" type="ORF">ACHAWU_007550</name>
</gene>
<dbReference type="AlphaFoldDB" id="A0ABD3MAL8"/>
<name>A0ABD3MAL8_9STRA</name>
<reference evidence="2 3" key="1">
    <citation type="submission" date="2024-10" db="EMBL/GenBank/DDBJ databases">
        <title>Updated reference genomes for cyclostephanoid diatoms.</title>
        <authorList>
            <person name="Roberts W.R."/>
            <person name="Alverson A.J."/>
        </authorList>
    </citation>
    <scope>NUCLEOTIDE SEQUENCE [LARGE SCALE GENOMIC DNA]</scope>
    <source>
        <strain evidence="2 3">AJA232-27</strain>
    </source>
</reference>
<evidence type="ECO:0000256" key="1">
    <source>
        <dbReference type="SAM" id="MobiDB-lite"/>
    </source>
</evidence>
<organism evidence="2 3">
    <name type="scientific">Discostella pseudostelligera</name>
    <dbReference type="NCBI Taxonomy" id="259834"/>
    <lineage>
        <taxon>Eukaryota</taxon>
        <taxon>Sar</taxon>
        <taxon>Stramenopiles</taxon>
        <taxon>Ochrophyta</taxon>
        <taxon>Bacillariophyta</taxon>
        <taxon>Coscinodiscophyceae</taxon>
        <taxon>Thalassiosirophycidae</taxon>
        <taxon>Stephanodiscales</taxon>
        <taxon>Stephanodiscaceae</taxon>
        <taxon>Discostella</taxon>
    </lineage>
</organism>
<accession>A0ABD3MAL8</accession>
<proteinExistence type="predicted"/>
<comment type="caution">
    <text evidence="2">The sequence shown here is derived from an EMBL/GenBank/DDBJ whole genome shotgun (WGS) entry which is preliminary data.</text>
</comment>
<evidence type="ECO:0000313" key="3">
    <source>
        <dbReference type="Proteomes" id="UP001530293"/>
    </source>
</evidence>
<protein>
    <submittedName>
        <fullName evidence="2">Uncharacterized protein</fullName>
    </submittedName>
</protein>
<dbReference type="Proteomes" id="UP001530293">
    <property type="component" value="Unassembled WGS sequence"/>
</dbReference>